<dbReference type="KEGG" id="sus:Acid_3708"/>
<dbReference type="AlphaFoldDB" id="Q020H4"/>
<dbReference type="STRING" id="234267.Acid_3708"/>
<dbReference type="EMBL" id="CP000473">
    <property type="protein sequence ID" value="ABJ84679.1"/>
    <property type="molecule type" value="Genomic_DNA"/>
</dbReference>
<dbReference type="eggNOG" id="ENOG503191E">
    <property type="taxonomic scope" value="Bacteria"/>
</dbReference>
<dbReference type="HOGENOM" id="CLU_126934_0_0_0"/>
<dbReference type="Pfam" id="PF14060">
    <property type="entry name" value="DUF4252"/>
    <property type="match status" value="1"/>
</dbReference>
<organism evidence="1">
    <name type="scientific">Solibacter usitatus (strain Ellin6076)</name>
    <dbReference type="NCBI Taxonomy" id="234267"/>
    <lineage>
        <taxon>Bacteria</taxon>
        <taxon>Pseudomonadati</taxon>
        <taxon>Acidobacteriota</taxon>
        <taxon>Terriglobia</taxon>
        <taxon>Bryobacterales</taxon>
        <taxon>Solibacteraceae</taxon>
        <taxon>Candidatus Solibacter</taxon>
    </lineage>
</organism>
<evidence type="ECO:0000313" key="1">
    <source>
        <dbReference type="EMBL" id="ABJ84679.1"/>
    </source>
</evidence>
<sequence length="175" mass="18767" precursor="true">MKCATILMAAVAAAAWGQSIKLPDSVERLRTVAEESVEITMDKSMLRLAGKFLSDHGEEAKARKTIDGLDSIYVRSFTFGREGAYSAADVEAVRAQFRTAAWSRIVGVKSREEGDVDVFLKSGSGGQLGGAVVIAAGPRELTIVHINGTLDPDQLADLGGQFHIPHLAMRQGARR</sequence>
<proteinExistence type="predicted"/>
<protein>
    <recommendedName>
        <fullName evidence="2">DUF4252 domain-containing protein</fullName>
    </recommendedName>
</protein>
<accession>Q020H4</accession>
<dbReference type="OrthoDB" id="123183at2"/>
<dbReference type="InterPro" id="IPR025348">
    <property type="entry name" value="DUF4252"/>
</dbReference>
<evidence type="ECO:0008006" key="2">
    <source>
        <dbReference type="Google" id="ProtNLM"/>
    </source>
</evidence>
<dbReference type="InParanoid" id="Q020H4"/>
<gene>
    <name evidence="1" type="ordered locus">Acid_3708</name>
</gene>
<name>Q020H4_SOLUE</name>
<reference evidence="1" key="1">
    <citation type="submission" date="2006-10" db="EMBL/GenBank/DDBJ databases">
        <title>Complete sequence of Solibacter usitatus Ellin6076.</title>
        <authorList>
            <consortium name="US DOE Joint Genome Institute"/>
            <person name="Copeland A."/>
            <person name="Lucas S."/>
            <person name="Lapidus A."/>
            <person name="Barry K."/>
            <person name="Detter J.C."/>
            <person name="Glavina del Rio T."/>
            <person name="Hammon N."/>
            <person name="Israni S."/>
            <person name="Dalin E."/>
            <person name="Tice H."/>
            <person name="Pitluck S."/>
            <person name="Thompson L.S."/>
            <person name="Brettin T."/>
            <person name="Bruce D."/>
            <person name="Han C."/>
            <person name="Tapia R."/>
            <person name="Gilna P."/>
            <person name="Schmutz J."/>
            <person name="Larimer F."/>
            <person name="Land M."/>
            <person name="Hauser L."/>
            <person name="Kyrpides N."/>
            <person name="Mikhailova N."/>
            <person name="Janssen P.H."/>
            <person name="Kuske C.R."/>
            <person name="Richardson P."/>
        </authorList>
    </citation>
    <scope>NUCLEOTIDE SEQUENCE</scope>
    <source>
        <strain evidence="1">Ellin6076</strain>
    </source>
</reference>